<accession>A0A8J4Q9H0</accession>
<protein>
    <recommendedName>
        <fullName evidence="5">EGF-like domain-containing protein</fullName>
    </recommendedName>
</protein>
<evidence type="ECO:0000259" key="5">
    <source>
        <dbReference type="PROSITE" id="PS01186"/>
    </source>
</evidence>
<keyword evidence="2" id="KW-1015">Disulfide bond</keyword>
<dbReference type="InterPro" id="IPR000742">
    <property type="entry name" value="EGF"/>
</dbReference>
<dbReference type="PANTHER" id="PTHR32444">
    <property type="entry name" value="BULB-TYPE LECTIN DOMAIN-CONTAINING PROTEIN"/>
    <property type="match status" value="1"/>
</dbReference>
<name>A0A8J4Q9H0_9ROSI</name>
<evidence type="ECO:0000313" key="6">
    <source>
        <dbReference type="EMBL" id="KAF3945651.1"/>
    </source>
</evidence>
<comment type="caution">
    <text evidence="6">The sequence shown here is derived from an EMBL/GenBank/DDBJ whole genome shotgun (WGS) entry which is preliminary data.</text>
</comment>
<feature type="domain" description="EGF-like" evidence="5">
    <location>
        <begin position="203"/>
        <end position="217"/>
    </location>
</feature>
<dbReference type="Proteomes" id="UP000737018">
    <property type="component" value="Unassembled WGS sequence"/>
</dbReference>
<keyword evidence="7" id="KW-1185">Reference proteome</keyword>
<feature type="compositionally biased region" description="Basic and acidic residues" evidence="3">
    <location>
        <begin position="11"/>
        <end position="20"/>
    </location>
</feature>
<dbReference type="PROSITE" id="PS01186">
    <property type="entry name" value="EGF_2"/>
    <property type="match status" value="1"/>
</dbReference>
<proteinExistence type="predicted"/>
<evidence type="ECO:0000256" key="3">
    <source>
        <dbReference type="SAM" id="MobiDB-lite"/>
    </source>
</evidence>
<evidence type="ECO:0000313" key="7">
    <source>
        <dbReference type="Proteomes" id="UP000737018"/>
    </source>
</evidence>
<dbReference type="GO" id="GO:0048544">
    <property type="term" value="P:recognition of pollen"/>
    <property type="evidence" value="ECO:0007669"/>
    <property type="project" value="InterPro"/>
</dbReference>
<dbReference type="EMBL" id="JRKL02011730">
    <property type="protein sequence ID" value="KAF3945651.1"/>
    <property type="molecule type" value="Genomic_DNA"/>
</dbReference>
<evidence type="ECO:0000256" key="2">
    <source>
        <dbReference type="ARBA" id="ARBA00023157"/>
    </source>
</evidence>
<keyword evidence="4" id="KW-0812">Transmembrane</keyword>
<feature type="region of interest" description="Disordered" evidence="3">
    <location>
        <begin position="1"/>
        <end position="56"/>
    </location>
</feature>
<keyword evidence="1" id="KW-0732">Signal</keyword>
<dbReference type="PANTHER" id="PTHR32444:SF63">
    <property type="entry name" value="G-TYPE LECTIN S-RECEPTOR-LIKE SERINE_THREONINE-PROTEIN KINASE RKS1"/>
    <property type="match status" value="1"/>
</dbReference>
<feature type="compositionally biased region" description="Polar residues" evidence="3">
    <location>
        <begin position="25"/>
        <end position="43"/>
    </location>
</feature>
<sequence length="304" mass="33747">MIRQKSRGHRDHTTTTDTKNKNRLTIASTAVTSRENPLQATTSAPPPPPPLRMKVSPDSLQYPPGFLGAVPERTVTKGGGEDILEAMGYLANILSCKTILYRAGSWIGPRSIGVPEVTSELFNVSFVNNQDETTIMYSIFSNSADPKVFPKTIVDESGVVQRSLWQDTRWIEYWSAPQAVCDKYLTCGPNSYCDPRNEVTYECKCFPGFEPNSSRDCIREKQGVSMCNNGEGFVKLAHMKVPDTSIAHADMSLSMKESQYAKKNGLTQKKRMLAILGVSVAVMFLLVVPVVYCFVMKKKKGKEV</sequence>
<reference evidence="6" key="1">
    <citation type="submission" date="2020-03" db="EMBL/GenBank/DDBJ databases">
        <title>Castanea mollissima Vanexum genome sequencing.</title>
        <authorList>
            <person name="Staton M."/>
        </authorList>
    </citation>
    <scope>NUCLEOTIDE SEQUENCE</scope>
    <source>
        <tissue evidence="6">Leaf</tissue>
    </source>
</reference>
<gene>
    <name evidence="6" type="ORF">CMV_027994</name>
</gene>
<feature type="transmembrane region" description="Helical" evidence="4">
    <location>
        <begin position="272"/>
        <end position="295"/>
    </location>
</feature>
<keyword evidence="4" id="KW-1133">Transmembrane helix</keyword>
<evidence type="ECO:0000256" key="1">
    <source>
        <dbReference type="ARBA" id="ARBA00022729"/>
    </source>
</evidence>
<keyword evidence="4" id="KW-0472">Membrane</keyword>
<dbReference type="Pfam" id="PF00954">
    <property type="entry name" value="S_locus_glycop"/>
    <property type="match status" value="1"/>
</dbReference>
<dbReference type="AlphaFoldDB" id="A0A8J4Q9H0"/>
<dbReference type="OrthoDB" id="1933550at2759"/>
<evidence type="ECO:0000256" key="4">
    <source>
        <dbReference type="SAM" id="Phobius"/>
    </source>
</evidence>
<dbReference type="InterPro" id="IPR000858">
    <property type="entry name" value="S_locus_glycoprot_dom"/>
</dbReference>
<organism evidence="6 7">
    <name type="scientific">Castanea mollissima</name>
    <name type="common">Chinese chestnut</name>
    <dbReference type="NCBI Taxonomy" id="60419"/>
    <lineage>
        <taxon>Eukaryota</taxon>
        <taxon>Viridiplantae</taxon>
        <taxon>Streptophyta</taxon>
        <taxon>Embryophyta</taxon>
        <taxon>Tracheophyta</taxon>
        <taxon>Spermatophyta</taxon>
        <taxon>Magnoliopsida</taxon>
        <taxon>eudicotyledons</taxon>
        <taxon>Gunneridae</taxon>
        <taxon>Pentapetalae</taxon>
        <taxon>rosids</taxon>
        <taxon>fabids</taxon>
        <taxon>Fagales</taxon>
        <taxon>Fagaceae</taxon>
        <taxon>Castanea</taxon>
    </lineage>
</organism>
<feature type="compositionally biased region" description="Basic residues" evidence="3">
    <location>
        <begin position="1"/>
        <end position="10"/>
    </location>
</feature>